<dbReference type="GO" id="GO:0008932">
    <property type="term" value="F:lytic endotransglycosylase activity"/>
    <property type="evidence" value="ECO:0007669"/>
    <property type="project" value="UniProtKB-UniRule"/>
</dbReference>
<protein>
    <recommendedName>
        <fullName evidence="3">Endolytic peptidoglycan transglycosylase RlpA</fullName>
        <ecNumber evidence="3">4.2.2.-</ecNumber>
    </recommendedName>
</protein>
<dbReference type="InterPro" id="IPR009009">
    <property type="entry name" value="RlpA-like_DPBB"/>
</dbReference>
<dbReference type="Pfam" id="PF03330">
    <property type="entry name" value="DPBB_1"/>
    <property type="match status" value="1"/>
</dbReference>
<proteinExistence type="inferred from homology"/>
<accession>A0A370HGJ7</accession>
<dbReference type="OrthoDB" id="9779128at2"/>
<dbReference type="CDD" id="cd22268">
    <property type="entry name" value="DPBB_RlpA-like"/>
    <property type="match status" value="1"/>
</dbReference>
<evidence type="ECO:0000256" key="4">
    <source>
        <dbReference type="RuleBase" id="RU003495"/>
    </source>
</evidence>
<dbReference type="GO" id="GO:0009279">
    <property type="term" value="C:cell outer membrane"/>
    <property type="evidence" value="ECO:0007669"/>
    <property type="project" value="TreeGrafter"/>
</dbReference>
<evidence type="ECO:0000313" key="7">
    <source>
        <dbReference type="Proteomes" id="UP000254925"/>
    </source>
</evidence>
<dbReference type="InterPro" id="IPR034718">
    <property type="entry name" value="RlpA"/>
</dbReference>
<organism evidence="6 7">
    <name type="scientific">Microvirga subterranea</name>
    <dbReference type="NCBI Taxonomy" id="186651"/>
    <lineage>
        <taxon>Bacteria</taxon>
        <taxon>Pseudomonadati</taxon>
        <taxon>Pseudomonadota</taxon>
        <taxon>Alphaproteobacteria</taxon>
        <taxon>Hyphomicrobiales</taxon>
        <taxon>Methylobacteriaceae</taxon>
        <taxon>Microvirga</taxon>
    </lineage>
</organism>
<dbReference type="EMBL" id="QQBB01000008">
    <property type="protein sequence ID" value="RDI56763.1"/>
    <property type="molecule type" value="Genomic_DNA"/>
</dbReference>
<dbReference type="GO" id="GO:0071555">
    <property type="term" value="P:cell wall organization"/>
    <property type="evidence" value="ECO:0007669"/>
    <property type="project" value="UniProtKB-KW"/>
</dbReference>
<comment type="caution">
    <text evidence="6">The sequence shown here is derived from an EMBL/GenBank/DDBJ whole genome shotgun (WGS) entry which is preliminary data.</text>
</comment>
<dbReference type="AlphaFoldDB" id="A0A370HGJ7"/>
<keyword evidence="2 3" id="KW-0961">Cell wall biogenesis/degradation</keyword>
<evidence type="ECO:0000256" key="1">
    <source>
        <dbReference type="ARBA" id="ARBA00023239"/>
    </source>
</evidence>
<dbReference type="SUPFAM" id="SSF50685">
    <property type="entry name" value="Barwin-like endoglucanases"/>
    <property type="match status" value="1"/>
</dbReference>
<dbReference type="InterPro" id="IPR036908">
    <property type="entry name" value="RlpA-like_sf"/>
</dbReference>
<dbReference type="PANTHER" id="PTHR34183:SF1">
    <property type="entry name" value="ENDOLYTIC PEPTIDOGLYCAN TRANSGLYCOSYLASE RLPA"/>
    <property type="match status" value="1"/>
</dbReference>
<evidence type="ECO:0000259" key="5">
    <source>
        <dbReference type="Pfam" id="PF03330"/>
    </source>
</evidence>
<keyword evidence="1 3" id="KW-0456">Lyase</keyword>
<gene>
    <name evidence="3" type="primary">rlpA</name>
    <name evidence="6" type="ORF">DES45_108111</name>
</gene>
<keyword evidence="6" id="KW-0449">Lipoprotein</keyword>
<sequence length="345" mass="36003">MQGKRTGSQTGPKGRVASLNHRTILRVAGVTAIALTAANCSSNVRGGIDPKYGVAPSPKVVADGQPVPKGGGRNMVGQPYVVAGRTYAPTENPNYKAEGLASWYGSNFHGRMTANGEIFDRDSIAAAHTTMPLPSYARVTNVQNGHSMIVRVNDRGPFHGNRVIDVSERAALALGFKAQGTARVKVEYVGRASTNGSDDRILLASLRTDGQPASLTNAAPTMIAQATPRPNAPRQTIALRSYDSDDGAEEAISAAPIRASQPLTTAANAGAPLGGSVPLPPERPFDLGTIPGAATPVPVASLSSRPVPPSRPVLAGLYYAEPEAAKGGFQKSSSFTNLDQSRFLR</sequence>
<dbReference type="NCBIfam" id="TIGR00413">
    <property type="entry name" value="rlpA"/>
    <property type="match status" value="1"/>
</dbReference>
<dbReference type="HAMAP" id="MF_02071">
    <property type="entry name" value="RlpA"/>
    <property type="match status" value="1"/>
</dbReference>
<dbReference type="PANTHER" id="PTHR34183">
    <property type="entry name" value="ENDOLYTIC PEPTIDOGLYCAN TRANSGLYCOSYLASE RLPA"/>
    <property type="match status" value="1"/>
</dbReference>
<comment type="similarity">
    <text evidence="3 4">Belongs to the RlpA family.</text>
</comment>
<evidence type="ECO:0000313" key="6">
    <source>
        <dbReference type="EMBL" id="RDI56763.1"/>
    </source>
</evidence>
<feature type="domain" description="RlpA-like protein double-psi beta-barrel" evidence="5">
    <location>
        <begin position="97"/>
        <end position="186"/>
    </location>
</feature>
<reference evidence="6 7" key="1">
    <citation type="submission" date="2018-07" db="EMBL/GenBank/DDBJ databases">
        <title>Genomic Encyclopedia of Type Strains, Phase IV (KMG-IV): sequencing the most valuable type-strain genomes for metagenomic binning, comparative biology and taxonomic classification.</title>
        <authorList>
            <person name="Goeker M."/>
        </authorList>
    </citation>
    <scope>NUCLEOTIDE SEQUENCE [LARGE SCALE GENOMIC DNA]</scope>
    <source>
        <strain evidence="6 7">DSM 14364</strain>
    </source>
</reference>
<comment type="function">
    <text evidence="3">Lytic transglycosylase with a strong preference for naked glycan strands that lack stem peptides.</text>
</comment>
<evidence type="ECO:0000256" key="3">
    <source>
        <dbReference type="HAMAP-Rule" id="MF_02071"/>
    </source>
</evidence>
<dbReference type="InterPro" id="IPR012997">
    <property type="entry name" value="RplA"/>
</dbReference>
<name>A0A370HGJ7_9HYPH</name>
<dbReference type="EC" id="4.2.2.-" evidence="3"/>
<keyword evidence="7" id="KW-1185">Reference proteome</keyword>
<dbReference type="GO" id="GO:0000270">
    <property type="term" value="P:peptidoglycan metabolic process"/>
    <property type="evidence" value="ECO:0007669"/>
    <property type="project" value="UniProtKB-UniRule"/>
</dbReference>
<dbReference type="Gene3D" id="2.40.40.10">
    <property type="entry name" value="RlpA-like domain"/>
    <property type="match status" value="1"/>
</dbReference>
<dbReference type="Proteomes" id="UP000254925">
    <property type="component" value="Unassembled WGS sequence"/>
</dbReference>
<evidence type="ECO:0000256" key="2">
    <source>
        <dbReference type="ARBA" id="ARBA00023316"/>
    </source>
</evidence>